<gene>
    <name evidence="1" type="ORF">VA596_37900</name>
</gene>
<accession>A0ABU5RHX5</accession>
<comment type="caution">
    <text evidence="1">The sequence shown here is derived from an EMBL/GenBank/DDBJ whole genome shotgun (WGS) entry which is preliminary data.</text>
</comment>
<dbReference type="Proteomes" id="UP001304298">
    <property type="component" value="Unassembled WGS sequence"/>
</dbReference>
<evidence type="ECO:0000313" key="2">
    <source>
        <dbReference type="Proteomes" id="UP001304298"/>
    </source>
</evidence>
<protein>
    <submittedName>
        <fullName evidence="1">Uncharacterized protein</fullName>
    </submittedName>
</protein>
<dbReference type="RefSeq" id="WP_323333808.1">
    <property type="nucleotide sequence ID" value="NZ_JAYFSI010000012.1"/>
</dbReference>
<reference evidence="1 2" key="1">
    <citation type="submission" date="2023-12" db="EMBL/GenBank/DDBJ databases">
        <title>Amycolatopsis sp. V23-08.</title>
        <authorList>
            <person name="Somphong A."/>
        </authorList>
    </citation>
    <scope>NUCLEOTIDE SEQUENCE [LARGE SCALE GENOMIC DNA]</scope>
    <source>
        <strain evidence="1 2">V23-08</strain>
    </source>
</reference>
<evidence type="ECO:0000313" key="1">
    <source>
        <dbReference type="EMBL" id="MEA5365354.1"/>
    </source>
</evidence>
<dbReference type="EMBL" id="JAYFSI010000012">
    <property type="protein sequence ID" value="MEA5365354.1"/>
    <property type="molecule type" value="Genomic_DNA"/>
</dbReference>
<sequence>MAEGYPPGWQVRYRGRGDRAGASRERIGTIAGPSLRDEHTSTTWVRVRPFCATPDTPLRLIRATDILDARPPGEPIPPTPLADVVEDHPTVVVELPSRGPAT</sequence>
<proteinExistence type="predicted"/>
<organism evidence="1 2">
    <name type="scientific">Amycolatopsis heterodermiae</name>
    <dbReference type="NCBI Taxonomy" id="3110235"/>
    <lineage>
        <taxon>Bacteria</taxon>
        <taxon>Bacillati</taxon>
        <taxon>Actinomycetota</taxon>
        <taxon>Actinomycetes</taxon>
        <taxon>Pseudonocardiales</taxon>
        <taxon>Pseudonocardiaceae</taxon>
        <taxon>Amycolatopsis</taxon>
    </lineage>
</organism>
<keyword evidence="2" id="KW-1185">Reference proteome</keyword>
<name>A0ABU5RHX5_9PSEU</name>